<dbReference type="STRING" id="1408163.A0A0F4YZX0"/>
<reference evidence="1 2" key="1">
    <citation type="submission" date="2015-04" db="EMBL/GenBank/DDBJ databases">
        <authorList>
            <person name="Heijne W.H."/>
            <person name="Fedorova N.D."/>
            <person name="Nierman W.C."/>
            <person name="Vollebregt A.W."/>
            <person name="Zhao Z."/>
            <person name="Wu L."/>
            <person name="Kumar M."/>
            <person name="Stam H."/>
            <person name="van den Berg M.A."/>
            <person name="Pel H.J."/>
        </authorList>
    </citation>
    <scope>NUCLEOTIDE SEQUENCE [LARGE SCALE GENOMIC DNA]</scope>
    <source>
        <strain evidence="1 2">CBS 393.64</strain>
    </source>
</reference>
<sequence length="385" mass="43875">MVLSKPQLDSLPNELLYQILSYLSEDPPSIRQVHEPPSLKITRSHRRNLKHLSCTSSRFLKLVRPLLFAHACFDIEDTEPFLSFVKRSGLSRNVDSIVVLVRTAYLASKEQLFWWRRVLSDLDPLRITIVAAPTVVGEMAATKIMDAHSWAFDIPFQILQLEQDPRTTSSSSRSSRFTFPDLSACPSFLHARRWDSLVFNESSSLKAYNHYEYFLYHIPSLLDTWGTPSTVPPPIESFDPLASLRYLTSFHYTAVFPFYNHIGVVLDVVERMMINLQSLTVQLAPGPNNRVIEDEQRGSMDPNDPWMELSTGYSLIAHTVRDLGAQRTLTTFRSCDYDIEALRSNLAVVVDDVLSDSEWLHDGHGTWTRIERPFQRAGDASVAQS</sequence>
<dbReference type="Proteomes" id="UP000053958">
    <property type="component" value="Unassembled WGS sequence"/>
</dbReference>
<name>A0A0F4YZX0_RASE3</name>
<evidence type="ECO:0008006" key="3">
    <source>
        <dbReference type="Google" id="ProtNLM"/>
    </source>
</evidence>
<evidence type="ECO:0000313" key="1">
    <source>
        <dbReference type="EMBL" id="KKA23640.1"/>
    </source>
</evidence>
<dbReference type="EMBL" id="LASV01000092">
    <property type="protein sequence ID" value="KKA23640.1"/>
    <property type="molecule type" value="Genomic_DNA"/>
</dbReference>
<accession>A0A0F4YZX0</accession>
<proteinExistence type="predicted"/>
<dbReference type="OrthoDB" id="5296720at2759"/>
<comment type="caution">
    <text evidence="1">The sequence shown here is derived from an EMBL/GenBank/DDBJ whole genome shotgun (WGS) entry which is preliminary data.</text>
</comment>
<dbReference type="GeneID" id="25314669"/>
<dbReference type="AlphaFoldDB" id="A0A0F4YZX0"/>
<keyword evidence="2" id="KW-1185">Reference proteome</keyword>
<organism evidence="1 2">
    <name type="scientific">Rasamsonia emersonii (strain ATCC 16479 / CBS 393.64 / IMI 116815)</name>
    <dbReference type="NCBI Taxonomy" id="1408163"/>
    <lineage>
        <taxon>Eukaryota</taxon>
        <taxon>Fungi</taxon>
        <taxon>Dikarya</taxon>
        <taxon>Ascomycota</taxon>
        <taxon>Pezizomycotina</taxon>
        <taxon>Eurotiomycetes</taxon>
        <taxon>Eurotiomycetidae</taxon>
        <taxon>Eurotiales</taxon>
        <taxon>Trichocomaceae</taxon>
        <taxon>Rasamsonia</taxon>
    </lineage>
</organism>
<dbReference type="RefSeq" id="XP_013330252.1">
    <property type="nucleotide sequence ID" value="XM_013474798.1"/>
</dbReference>
<gene>
    <name evidence="1" type="ORF">T310_2318</name>
</gene>
<evidence type="ECO:0000313" key="2">
    <source>
        <dbReference type="Proteomes" id="UP000053958"/>
    </source>
</evidence>
<protein>
    <recommendedName>
        <fullName evidence="3">F-box domain-containing protein</fullName>
    </recommendedName>
</protein>